<evidence type="ECO:0000313" key="3">
    <source>
        <dbReference type="Proteomes" id="UP000887013"/>
    </source>
</evidence>
<gene>
    <name evidence="2" type="ORF">NPIL_341</name>
</gene>
<keyword evidence="1" id="KW-0732">Signal</keyword>
<organism evidence="2 3">
    <name type="scientific">Nephila pilipes</name>
    <name type="common">Giant wood spider</name>
    <name type="synonym">Nephila maculata</name>
    <dbReference type="NCBI Taxonomy" id="299642"/>
    <lineage>
        <taxon>Eukaryota</taxon>
        <taxon>Metazoa</taxon>
        <taxon>Ecdysozoa</taxon>
        <taxon>Arthropoda</taxon>
        <taxon>Chelicerata</taxon>
        <taxon>Arachnida</taxon>
        <taxon>Araneae</taxon>
        <taxon>Araneomorphae</taxon>
        <taxon>Entelegynae</taxon>
        <taxon>Araneoidea</taxon>
        <taxon>Nephilidae</taxon>
        <taxon>Nephila</taxon>
    </lineage>
</organism>
<accession>A0A8X6UQR8</accession>
<comment type="caution">
    <text evidence="2">The sequence shown here is derived from an EMBL/GenBank/DDBJ whole genome shotgun (WGS) entry which is preliminary data.</text>
</comment>
<proteinExistence type="predicted"/>
<dbReference type="Proteomes" id="UP000887013">
    <property type="component" value="Unassembled WGS sequence"/>
</dbReference>
<protein>
    <recommendedName>
        <fullName evidence="4">Secreted protein</fullName>
    </recommendedName>
</protein>
<dbReference type="OrthoDB" id="6464593at2759"/>
<feature type="chain" id="PRO_5036502555" description="Secreted protein" evidence="1">
    <location>
        <begin position="20"/>
        <end position="87"/>
    </location>
</feature>
<dbReference type="AlphaFoldDB" id="A0A8X6UQR8"/>
<reference evidence="2" key="1">
    <citation type="submission" date="2020-08" db="EMBL/GenBank/DDBJ databases">
        <title>Multicomponent nature underlies the extraordinary mechanical properties of spider dragline silk.</title>
        <authorList>
            <person name="Kono N."/>
            <person name="Nakamura H."/>
            <person name="Mori M."/>
            <person name="Yoshida Y."/>
            <person name="Ohtoshi R."/>
            <person name="Malay A.D."/>
            <person name="Moran D.A.P."/>
            <person name="Tomita M."/>
            <person name="Numata K."/>
            <person name="Arakawa K."/>
        </authorList>
    </citation>
    <scope>NUCLEOTIDE SEQUENCE</scope>
</reference>
<dbReference type="EMBL" id="BMAW01131165">
    <property type="protein sequence ID" value="GFU38264.1"/>
    <property type="molecule type" value="Genomic_DNA"/>
</dbReference>
<keyword evidence="3" id="KW-1185">Reference proteome</keyword>
<evidence type="ECO:0000256" key="1">
    <source>
        <dbReference type="SAM" id="SignalP"/>
    </source>
</evidence>
<name>A0A8X6UQR8_NEPPI</name>
<sequence length="87" mass="10141">MNFKLLMWLLRNLTSAVCADLVPSDCEDRPGWFPTYQSRAGGTLQVLERERIDTLENTFICSEVLKKRRVKSLKYAHHRRTINSDLS</sequence>
<evidence type="ECO:0000313" key="2">
    <source>
        <dbReference type="EMBL" id="GFU38264.1"/>
    </source>
</evidence>
<feature type="signal peptide" evidence="1">
    <location>
        <begin position="1"/>
        <end position="19"/>
    </location>
</feature>
<evidence type="ECO:0008006" key="4">
    <source>
        <dbReference type="Google" id="ProtNLM"/>
    </source>
</evidence>